<dbReference type="AlphaFoldDB" id="A0AAE1Z290"/>
<gene>
    <name evidence="2" type="ORF">Salat_0384800</name>
</gene>
<evidence type="ECO:0000313" key="2">
    <source>
        <dbReference type="EMBL" id="KAK4440499.1"/>
    </source>
</evidence>
<dbReference type="PANTHER" id="PTHR45090">
    <property type="entry name" value="CHAPERONE PROTEIN DNAJ 20 CHLOROPLASTIC"/>
    <property type="match status" value="1"/>
</dbReference>
<dbReference type="GO" id="GO:0009507">
    <property type="term" value="C:chloroplast"/>
    <property type="evidence" value="ECO:0007669"/>
    <property type="project" value="TreeGrafter"/>
</dbReference>
<protein>
    <submittedName>
        <fullName evidence="2">Chaperone protein dnaJ 20, chloroplastic</fullName>
    </submittedName>
</protein>
<evidence type="ECO:0000259" key="1">
    <source>
        <dbReference type="PROSITE" id="PS50076"/>
    </source>
</evidence>
<dbReference type="PROSITE" id="PS00636">
    <property type="entry name" value="DNAJ_1"/>
    <property type="match status" value="1"/>
</dbReference>
<dbReference type="InterPro" id="IPR001623">
    <property type="entry name" value="DnaJ_domain"/>
</dbReference>
<reference evidence="2" key="2">
    <citation type="journal article" date="2024" name="Plant">
        <title>Genomic evolution and insights into agronomic trait innovations of Sesamum species.</title>
        <authorList>
            <person name="Miao H."/>
            <person name="Wang L."/>
            <person name="Qu L."/>
            <person name="Liu H."/>
            <person name="Sun Y."/>
            <person name="Le M."/>
            <person name="Wang Q."/>
            <person name="Wei S."/>
            <person name="Zheng Y."/>
            <person name="Lin W."/>
            <person name="Duan Y."/>
            <person name="Cao H."/>
            <person name="Xiong S."/>
            <person name="Wang X."/>
            <person name="Wei L."/>
            <person name="Li C."/>
            <person name="Ma Q."/>
            <person name="Ju M."/>
            <person name="Zhao R."/>
            <person name="Li G."/>
            <person name="Mu C."/>
            <person name="Tian Q."/>
            <person name="Mei H."/>
            <person name="Zhang T."/>
            <person name="Gao T."/>
            <person name="Zhang H."/>
        </authorList>
    </citation>
    <scope>NUCLEOTIDE SEQUENCE</scope>
    <source>
        <strain evidence="2">3651</strain>
    </source>
</reference>
<dbReference type="Gene3D" id="1.10.287.110">
    <property type="entry name" value="DnaJ domain"/>
    <property type="match status" value="1"/>
</dbReference>
<dbReference type="SUPFAM" id="SSF46565">
    <property type="entry name" value="Chaperone J-domain"/>
    <property type="match status" value="1"/>
</dbReference>
<dbReference type="SMART" id="SM00271">
    <property type="entry name" value="DnaJ"/>
    <property type="match status" value="1"/>
</dbReference>
<dbReference type="PANTHER" id="PTHR45090:SF4">
    <property type="entry name" value="J DOMAIN-CONTAINING PROTEIN"/>
    <property type="match status" value="1"/>
</dbReference>
<dbReference type="Proteomes" id="UP001293254">
    <property type="component" value="Unassembled WGS sequence"/>
</dbReference>
<proteinExistence type="predicted"/>
<feature type="domain" description="J" evidence="1">
    <location>
        <begin position="72"/>
        <end position="142"/>
    </location>
</feature>
<dbReference type="InterPro" id="IPR053232">
    <property type="entry name" value="DnaJ_C/III_chloroplastic"/>
</dbReference>
<dbReference type="Pfam" id="PF00226">
    <property type="entry name" value="DnaJ"/>
    <property type="match status" value="1"/>
</dbReference>
<sequence length="202" mass="23159">MMSAHLVSTAEPTLYLCSKPKNSVTDNVISSISFSSQVTKSRISVRNQSRPGRARAACRIQAFYAPVETRETLYQVLGITEAGSGSSFSDIKKAYKEMARKYHPDVSPPERVDEYTRRFILVHEAYETLSNPEKRASYDRDLAAGSAFGFSAARKSRQYHNQGMEKKREWKNRWEVQLDELKRRGENSRPRMSWGARIRNQS</sequence>
<dbReference type="PRINTS" id="PR00625">
    <property type="entry name" value="JDOMAIN"/>
</dbReference>
<dbReference type="PROSITE" id="PS50076">
    <property type="entry name" value="DNAJ_2"/>
    <property type="match status" value="1"/>
</dbReference>
<dbReference type="CDD" id="cd06257">
    <property type="entry name" value="DnaJ"/>
    <property type="match status" value="1"/>
</dbReference>
<dbReference type="EMBL" id="JACGWO010000001">
    <property type="protein sequence ID" value="KAK4440499.1"/>
    <property type="molecule type" value="Genomic_DNA"/>
</dbReference>
<name>A0AAE1Z290_9LAMI</name>
<dbReference type="InterPro" id="IPR018253">
    <property type="entry name" value="DnaJ_domain_CS"/>
</dbReference>
<organism evidence="2 3">
    <name type="scientific">Sesamum alatum</name>
    <dbReference type="NCBI Taxonomy" id="300844"/>
    <lineage>
        <taxon>Eukaryota</taxon>
        <taxon>Viridiplantae</taxon>
        <taxon>Streptophyta</taxon>
        <taxon>Embryophyta</taxon>
        <taxon>Tracheophyta</taxon>
        <taxon>Spermatophyta</taxon>
        <taxon>Magnoliopsida</taxon>
        <taxon>eudicotyledons</taxon>
        <taxon>Gunneridae</taxon>
        <taxon>Pentapetalae</taxon>
        <taxon>asterids</taxon>
        <taxon>lamiids</taxon>
        <taxon>Lamiales</taxon>
        <taxon>Pedaliaceae</taxon>
        <taxon>Sesamum</taxon>
    </lineage>
</organism>
<keyword evidence="3" id="KW-1185">Reference proteome</keyword>
<comment type="caution">
    <text evidence="2">The sequence shown here is derived from an EMBL/GenBank/DDBJ whole genome shotgun (WGS) entry which is preliminary data.</text>
</comment>
<accession>A0AAE1Z290</accession>
<evidence type="ECO:0000313" key="3">
    <source>
        <dbReference type="Proteomes" id="UP001293254"/>
    </source>
</evidence>
<dbReference type="InterPro" id="IPR036869">
    <property type="entry name" value="J_dom_sf"/>
</dbReference>
<reference evidence="2" key="1">
    <citation type="submission" date="2020-06" db="EMBL/GenBank/DDBJ databases">
        <authorList>
            <person name="Li T."/>
            <person name="Hu X."/>
            <person name="Zhang T."/>
            <person name="Song X."/>
            <person name="Zhang H."/>
            <person name="Dai N."/>
            <person name="Sheng W."/>
            <person name="Hou X."/>
            <person name="Wei L."/>
        </authorList>
    </citation>
    <scope>NUCLEOTIDE SEQUENCE</scope>
    <source>
        <strain evidence="2">3651</strain>
        <tissue evidence="2">Leaf</tissue>
    </source>
</reference>